<dbReference type="OrthoDB" id="2152248at2759"/>
<proteinExistence type="inferred from homology"/>
<dbReference type="AlphaFoldDB" id="A0A9P4YN74"/>
<comment type="caution">
    <text evidence="3">The sequence shown here is derived from an EMBL/GenBank/DDBJ whole genome shotgun (WGS) entry which is preliminary data.</text>
</comment>
<organism evidence="3 4">
    <name type="scientific">Geosmithia morbida</name>
    <dbReference type="NCBI Taxonomy" id="1094350"/>
    <lineage>
        <taxon>Eukaryota</taxon>
        <taxon>Fungi</taxon>
        <taxon>Dikarya</taxon>
        <taxon>Ascomycota</taxon>
        <taxon>Pezizomycotina</taxon>
        <taxon>Sordariomycetes</taxon>
        <taxon>Hypocreomycetidae</taxon>
        <taxon>Hypocreales</taxon>
        <taxon>Bionectriaceae</taxon>
        <taxon>Geosmithia</taxon>
    </lineage>
</organism>
<evidence type="ECO:0000313" key="3">
    <source>
        <dbReference type="EMBL" id="KAF4120038.1"/>
    </source>
</evidence>
<protein>
    <recommendedName>
        <fullName evidence="2">AB hydrolase-1 domain-containing protein</fullName>
    </recommendedName>
</protein>
<dbReference type="SUPFAM" id="SSF53474">
    <property type="entry name" value="alpha/beta-Hydrolases"/>
    <property type="match status" value="1"/>
</dbReference>
<sequence length="332" mass="36070">MSSEPYTTKGLPTPPTVSVKTVPMGGLLVDVYGLEELPAGPSPVTCLWLLHPRMRTRARMQDIASRVIDAYNNRMAESSASPPRGLVALAFDMPNHGTRLVSEQANKAWNQGNELHAIDMVAGIKGARNDMSGLMDVVGGYLDRKVDEHVCLGWSLGGHAVWQAWLAERRLHAAVAIVGCPDFIGLMRDRAKTSDLDIPEGQTFLGSKYFPDDLAATCARYDPRGVIFGAQESHLPEAPLSDAERERVRSILAERGCTSNRRLLLCSGADDKLVPYTNSAPFVKLLQDVGGVPVQDKVYEGVGHAFSADMVQDAVEFLVDAVSRGNTEKSKI</sequence>
<keyword evidence="4" id="KW-1185">Reference proteome</keyword>
<comment type="similarity">
    <text evidence="1">Belongs to the AB hydrolase superfamily. FUS2 hydrolase family.</text>
</comment>
<evidence type="ECO:0000313" key="4">
    <source>
        <dbReference type="Proteomes" id="UP000749293"/>
    </source>
</evidence>
<name>A0A9P4YN74_9HYPO</name>
<dbReference type="RefSeq" id="XP_035318690.1">
    <property type="nucleotide sequence ID" value="XM_035465425.1"/>
</dbReference>
<evidence type="ECO:0000256" key="1">
    <source>
        <dbReference type="ARBA" id="ARBA00038115"/>
    </source>
</evidence>
<gene>
    <name evidence="3" type="ORF">GMORB2_3449</name>
</gene>
<dbReference type="InterPro" id="IPR050261">
    <property type="entry name" value="FrsA_esterase"/>
</dbReference>
<dbReference type="PANTHER" id="PTHR22946">
    <property type="entry name" value="DIENELACTONE HYDROLASE DOMAIN-CONTAINING PROTEIN-RELATED"/>
    <property type="match status" value="1"/>
</dbReference>
<dbReference type="Proteomes" id="UP000749293">
    <property type="component" value="Unassembled WGS sequence"/>
</dbReference>
<dbReference type="InterPro" id="IPR029058">
    <property type="entry name" value="AB_hydrolase_fold"/>
</dbReference>
<dbReference type="Gene3D" id="3.40.50.1820">
    <property type="entry name" value="alpha/beta hydrolase"/>
    <property type="match status" value="1"/>
</dbReference>
<dbReference type="InterPro" id="IPR000073">
    <property type="entry name" value="AB_hydrolase_1"/>
</dbReference>
<dbReference type="PANTHER" id="PTHR22946:SF0">
    <property type="entry name" value="DIENELACTONE HYDROLASE DOMAIN-CONTAINING PROTEIN"/>
    <property type="match status" value="1"/>
</dbReference>
<accession>A0A9P4YN74</accession>
<dbReference type="GeneID" id="55969677"/>
<dbReference type="EMBL" id="JAANYQ010000019">
    <property type="protein sequence ID" value="KAF4120038.1"/>
    <property type="molecule type" value="Genomic_DNA"/>
</dbReference>
<dbReference type="Pfam" id="PF12697">
    <property type="entry name" value="Abhydrolase_6"/>
    <property type="match status" value="1"/>
</dbReference>
<reference evidence="3" key="1">
    <citation type="submission" date="2020-03" db="EMBL/GenBank/DDBJ databases">
        <title>Site-based positive gene gene selection in Geosmithia morbida across the United States reveals a broad range of putative effectors and factors for local host and environmental adapation.</title>
        <authorList>
            <person name="Onufrak A."/>
            <person name="Murdoch R.W."/>
            <person name="Gazis R."/>
            <person name="Huff M."/>
            <person name="Staton M."/>
            <person name="Klingeman W."/>
            <person name="Hadziabdic D."/>
        </authorList>
    </citation>
    <scope>NUCLEOTIDE SEQUENCE</scope>
    <source>
        <strain evidence="3">1262</strain>
    </source>
</reference>
<feature type="domain" description="AB hydrolase-1" evidence="2">
    <location>
        <begin position="86"/>
        <end position="308"/>
    </location>
</feature>
<evidence type="ECO:0000259" key="2">
    <source>
        <dbReference type="Pfam" id="PF12697"/>
    </source>
</evidence>